<dbReference type="AlphaFoldDB" id="A0A502BZI1"/>
<evidence type="ECO:0000313" key="3">
    <source>
        <dbReference type="Proteomes" id="UP000319486"/>
    </source>
</evidence>
<feature type="transmembrane region" description="Helical" evidence="1">
    <location>
        <begin position="20"/>
        <end position="44"/>
    </location>
</feature>
<keyword evidence="3" id="KW-1185">Reference proteome</keyword>
<dbReference type="EMBL" id="RCZO01000009">
    <property type="protein sequence ID" value="TPG05938.1"/>
    <property type="molecule type" value="Genomic_DNA"/>
</dbReference>
<sequence length="179" mass="20007">MLPDHNWTRLRVKTLETKTWKGIVMLVVVGCYVAAVLLPAFRFASHIPPDPIVGEVEIYPGWFVLVFGPMGIIFLEQPAIAWLANCTFVAGILFYGFGRFGNAAALAMTSAILGASFFWTSRSHPMRVLFSGRDDFMNHPIPMLGFFFWMSSFAILFVGALLGKLARRARPEKGARDNF</sequence>
<reference evidence="2 3" key="1">
    <citation type="journal article" date="2019" name="Environ. Microbiol.">
        <title>Species interactions and distinct microbial communities in high Arctic permafrost affected cryosols are associated with the CH4 and CO2 gas fluxes.</title>
        <authorList>
            <person name="Altshuler I."/>
            <person name="Hamel J."/>
            <person name="Turney S."/>
            <person name="Magnuson E."/>
            <person name="Levesque R."/>
            <person name="Greer C."/>
            <person name="Whyte L.G."/>
        </authorList>
    </citation>
    <scope>NUCLEOTIDE SEQUENCE [LARGE SCALE GENOMIC DNA]</scope>
    <source>
        <strain evidence="2 3">S13Y</strain>
    </source>
</reference>
<feature type="transmembrane region" description="Helical" evidence="1">
    <location>
        <begin position="56"/>
        <end position="74"/>
    </location>
</feature>
<organism evidence="2 3">
    <name type="scientific">Rhodanobacter glycinis</name>
    <dbReference type="NCBI Taxonomy" id="582702"/>
    <lineage>
        <taxon>Bacteria</taxon>
        <taxon>Pseudomonadati</taxon>
        <taxon>Pseudomonadota</taxon>
        <taxon>Gammaproteobacteria</taxon>
        <taxon>Lysobacterales</taxon>
        <taxon>Rhodanobacteraceae</taxon>
        <taxon>Rhodanobacter</taxon>
    </lineage>
</organism>
<keyword evidence="1" id="KW-0812">Transmembrane</keyword>
<evidence type="ECO:0000313" key="2">
    <source>
        <dbReference type="EMBL" id="TPG05938.1"/>
    </source>
</evidence>
<feature type="transmembrane region" description="Helical" evidence="1">
    <location>
        <begin position="104"/>
        <end position="121"/>
    </location>
</feature>
<keyword evidence="1" id="KW-0472">Membrane</keyword>
<accession>A0A502BZI1</accession>
<comment type="caution">
    <text evidence="2">The sequence shown here is derived from an EMBL/GenBank/DDBJ whole genome shotgun (WGS) entry which is preliminary data.</text>
</comment>
<proteinExistence type="predicted"/>
<protein>
    <recommendedName>
        <fullName evidence="4">Transmembrane protein</fullName>
    </recommendedName>
</protein>
<dbReference type="Proteomes" id="UP000319486">
    <property type="component" value="Unassembled WGS sequence"/>
</dbReference>
<evidence type="ECO:0000256" key="1">
    <source>
        <dbReference type="SAM" id="Phobius"/>
    </source>
</evidence>
<dbReference type="RefSeq" id="WP_140654155.1">
    <property type="nucleotide sequence ID" value="NZ_RCZO01000009.1"/>
</dbReference>
<gene>
    <name evidence="2" type="ORF">EAH88_14970</name>
</gene>
<keyword evidence="1" id="KW-1133">Transmembrane helix</keyword>
<evidence type="ECO:0008006" key="4">
    <source>
        <dbReference type="Google" id="ProtNLM"/>
    </source>
</evidence>
<name>A0A502BZI1_9GAMM</name>
<feature type="transmembrane region" description="Helical" evidence="1">
    <location>
        <begin position="141"/>
        <end position="163"/>
    </location>
</feature>